<keyword evidence="6" id="KW-0862">Zinc</keyword>
<evidence type="ECO:0000313" key="9">
    <source>
        <dbReference type="EMBL" id="TXC85347.1"/>
    </source>
</evidence>
<proteinExistence type="predicted"/>
<dbReference type="GO" id="GO:0016020">
    <property type="term" value="C:membrane"/>
    <property type="evidence" value="ECO:0007669"/>
    <property type="project" value="InterPro"/>
</dbReference>
<feature type="active site" description="Proton acceptor 1" evidence="4">
    <location>
        <position position="364"/>
    </location>
</feature>
<dbReference type="PROSITE" id="PS52011">
    <property type="entry name" value="PEPTIDASE_M2"/>
    <property type="match status" value="1"/>
</dbReference>
<evidence type="ECO:0000256" key="5">
    <source>
        <dbReference type="PIRSR" id="PIRSR601548-2"/>
    </source>
</evidence>
<accession>A0A5C6VJB4</accession>
<dbReference type="SUPFAM" id="SSF55486">
    <property type="entry name" value="Metalloproteases ('zincins'), catalytic domain"/>
    <property type="match status" value="1"/>
</dbReference>
<protein>
    <submittedName>
        <fullName evidence="9">M2 family metallopeptidase</fullName>
    </submittedName>
</protein>
<evidence type="ECO:0000313" key="10">
    <source>
        <dbReference type="Proteomes" id="UP000321168"/>
    </source>
</evidence>
<evidence type="ECO:0000256" key="2">
    <source>
        <dbReference type="ARBA" id="ARBA00023157"/>
    </source>
</evidence>
<feature type="binding site" evidence="6">
    <location>
        <position position="393"/>
    </location>
    <ligand>
        <name>Zn(2+)</name>
        <dbReference type="ChEBI" id="CHEBI:29105"/>
        <label>1</label>
        <note>catalytic</note>
    </ligand>
</feature>
<feature type="binding site" evidence="8">
    <location>
        <position position="367"/>
    </location>
    <ligand>
        <name>Zn(2+)</name>
        <dbReference type="ChEBI" id="CHEBI:29105"/>
        <label>2</label>
        <note>catalytic</note>
    </ligand>
</feature>
<feature type="binding site" evidence="8">
    <location>
        <position position="393"/>
    </location>
    <ligand>
        <name>Zn(2+)</name>
        <dbReference type="ChEBI" id="CHEBI:29105"/>
        <label>2</label>
        <note>catalytic</note>
    </ligand>
</feature>
<evidence type="ECO:0000256" key="1">
    <source>
        <dbReference type="ARBA" id="ARBA00022729"/>
    </source>
</evidence>
<feature type="active site" description="Proton donor 1" evidence="4">
    <location>
        <position position="494"/>
    </location>
</feature>
<dbReference type="Proteomes" id="UP000321168">
    <property type="component" value="Unassembled WGS sequence"/>
</dbReference>
<dbReference type="GO" id="GO:0008241">
    <property type="term" value="F:peptidyl-dipeptidase activity"/>
    <property type="evidence" value="ECO:0007669"/>
    <property type="project" value="InterPro"/>
</dbReference>
<gene>
    <name evidence="9" type="ORF">FRX97_01610</name>
</gene>
<feature type="active site" description="Proton acceptor 2" evidence="7">
    <location>
        <position position="364"/>
    </location>
</feature>
<comment type="caution">
    <text evidence="9">The sequence shown here is derived from an EMBL/GenBank/DDBJ whole genome shotgun (WGS) entry which is preliminary data.</text>
</comment>
<evidence type="ECO:0000256" key="4">
    <source>
        <dbReference type="PIRSR" id="PIRSR601548-1"/>
    </source>
</evidence>
<dbReference type="GO" id="GO:0006508">
    <property type="term" value="P:proteolysis"/>
    <property type="evidence" value="ECO:0007669"/>
    <property type="project" value="InterPro"/>
</dbReference>
<dbReference type="PANTHER" id="PTHR10514:SF27">
    <property type="entry name" value="ANGIOTENSIN-CONVERTING ENZYME"/>
    <property type="match status" value="1"/>
</dbReference>
<keyword evidence="3" id="KW-0325">Glycoprotein</keyword>
<feature type="binding site" evidence="8">
    <location>
        <position position="363"/>
    </location>
    <ligand>
        <name>Zn(2+)</name>
        <dbReference type="ChEBI" id="CHEBI:29105"/>
        <label>2</label>
        <note>catalytic</note>
    </ligand>
</feature>
<dbReference type="Gene3D" id="1.10.1370.30">
    <property type="match status" value="1"/>
</dbReference>
<dbReference type="RefSeq" id="WP_147012695.1">
    <property type="nucleotide sequence ID" value="NZ_VORB01000001.1"/>
</dbReference>
<dbReference type="InterPro" id="IPR001548">
    <property type="entry name" value="Peptidase_M2"/>
</dbReference>
<feature type="active site" description="Proton donor 2" evidence="7">
    <location>
        <position position="494"/>
    </location>
</feature>
<name>A0A5C6VJB4_9FLAO</name>
<reference evidence="9 10" key="1">
    <citation type="submission" date="2019-08" db="EMBL/GenBank/DDBJ databases">
        <title>Genome of Luteibaculum oceani JCM 18817.</title>
        <authorList>
            <person name="Bowman J.P."/>
        </authorList>
    </citation>
    <scope>NUCLEOTIDE SEQUENCE [LARGE SCALE GENOMIC DNA]</scope>
    <source>
        <strain evidence="9 10">JCM 18817</strain>
    </source>
</reference>
<dbReference type="CDD" id="cd06461">
    <property type="entry name" value="M2_ACE"/>
    <property type="match status" value="1"/>
</dbReference>
<dbReference type="OrthoDB" id="9762795at2"/>
<dbReference type="PROSITE" id="PS51257">
    <property type="entry name" value="PROKAR_LIPOPROTEIN"/>
    <property type="match status" value="1"/>
</dbReference>
<feature type="binding site" evidence="5">
    <location>
        <position position="211"/>
    </location>
    <ligand>
        <name>chloride</name>
        <dbReference type="ChEBI" id="CHEBI:17996"/>
        <label>1</label>
    </ligand>
</feature>
<keyword evidence="10" id="KW-1185">Reference proteome</keyword>
<organism evidence="9 10">
    <name type="scientific">Luteibaculum oceani</name>
    <dbReference type="NCBI Taxonomy" id="1294296"/>
    <lineage>
        <taxon>Bacteria</taxon>
        <taxon>Pseudomonadati</taxon>
        <taxon>Bacteroidota</taxon>
        <taxon>Flavobacteriia</taxon>
        <taxon>Flavobacteriales</taxon>
        <taxon>Luteibaculaceae</taxon>
        <taxon>Luteibaculum</taxon>
    </lineage>
</organism>
<evidence type="ECO:0000256" key="8">
    <source>
        <dbReference type="PIRSR" id="PIRSR601548-8"/>
    </source>
</evidence>
<evidence type="ECO:0000256" key="7">
    <source>
        <dbReference type="PIRSR" id="PIRSR601548-6"/>
    </source>
</evidence>
<keyword evidence="6" id="KW-0479">Metal-binding</keyword>
<keyword evidence="1" id="KW-0732">Signal</keyword>
<dbReference type="PANTHER" id="PTHR10514">
    <property type="entry name" value="ANGIOTENSIN-CONVERTING ENZYME"/>
    <property type="match status" value="1"/>
</dbReference>
<evidence type="ECO:0000256" key="6">
    <source>
        <dbReference type="PIRSR" id="PIRSR601548-3"/>
    </source>
</evidence>
<dbReference type="EMBL" id="VORB01000001">
    <property type="protein sequence ID" value="TXC85347.1"/>
    <property type="molecule type" value="Genomic_DNA"/>
</dbReference>
<keyword evidence="2" id="KW-1015">Disulfide bond</keyword>
<feature type="binding site" evidence="6">
    <location>
        <position position="363"/>
    </location>
    <ligand>
        <name>Zn(2+)</name>
        <dbReference type="ChEBI" id="CHEBI:29105"/>
        <label>1</label>
        <note>catalytic</note>
    </ligand>
</feature>
<dbReference type="Pfam" id="PF01401">
    <property type="entry name" value="Peptidase_M2"/>
    <property type="match status" value="1"/>
</dbReference>
<evidence type="ECO:0000256" key="3">
    <source>
        <dbReference type="ARBA" id="ARBA00023180"/>
    </source>
</evidence>
<dbReference type="AlphaFoldDB" id="A0A5C6VJB4"/>
<sequence length="598" mass="68273">MKKLASVFIAILVFGCNNPQIIKTEAQEFIDAYTEQYLKYYEESSNAEWEANTEIIPGDTTNDVIARRASEAMAKYTGSVEVITKAKNYLKHKEILDPIQIKQLEGILYRAANNPQTVPDIVKKRIAAETEQNSKLFGYQFMLMGDSVSPNKLDNLLGSSNNLEERLAAWEASKEVGKELKDGLENLRKLRNATVRDLDYPDYFSYQVSDYNLSTADMMSTMDQLIQDVWPLYRELHTYARYELAKKYGVNEVPDMLPAHWLPNRWGQDWSAMVEVEGLDLDAALKDKNPEWIVKTGEEFYKSLGFPSLPKSFYEKSSLYPFPDDSVVKKNTHASAWHMDLQNDVRSLMSVEPNASWWETVHHELGHVYYFMAYSNDKVPPLLREGANRAYHEAVGSLIGLASMQAPYLKGRGLIDKNAEADKIAILLKEALNYVVFIPFSAGTMSNFEKQLYADGLPKNEFNSVWWNLVKKYQGIVPPNARGEEYCDAATKTHINNDAAQYYDYALSYVLLFQMHNHISTKILNQDPTATDYFGSKETGEFLNGILEKGATEDWNKVLKESTGEEINAKAMLNYFAPLMEWLKKENQGRNYTLPESI</sequence>
<dbReference type="GO" id="GO:0008237">
    <property type="term" value="F:metallopeptidase activity"/>
    <property type="evidence" value="ECO:0007669"/>
    <property type="project" value="InterPro"/>
</dbReference>
<dbReference type="PRINTS" id="PR00791">
    <property type="entry name" value="PEPDIPTASEA"/>
</dbReference>
<feature type="binding site" evidence="6">
    <location>
        <position position="367"/>
    </location>
    <ligand>
        <name>Zn(2+)</name>
        <dbReference type="ChEBI" id="CHEBI:29105"/>
        <label>1</label>
        <note>catalytic</note>
    </ligand>
</feature>